<organism evidence="3 4">
    <name type="scientific">Marinobacterium aestuarii</name>
    <dbReference type="NCBI Taxonomy" id="1821621"/>
    <lineage>
        <taxon>Bacteria</taxon>
        <taxon>Pseudomonadati</taxon>
        <taxon>Pseudomonadota</taxon>
        <taxon>Gammaproteobacteria</taxon>
        <taxon>Oceanospirillales</taxon>
        <taxon>Oceanospirillaceae</taxon>
        <taxon>Marinobacterium</taxon>
    </lineage>
</organism>
<dbReference type="PANTHER" id="PTHR42928">
    <property type="entry name" value="TRICARBOXYLATE-BINDING PROTEIN"/>
    <property type="match status" value="1"/>
</dbReference>
<dbReference type="KEGG" id="mars:A8C75_16270"/>
<dbReference type="Pfam" id="PF03401">
    <property type="entry name" value="TctC"/>
    <property type="match status" value="1"/>
</dbReference>
<dbReference type="Gene3D" id="3.40.190.10">
    <property type="entry name" value="Periplasmic binding protein-like II"/>
    <property type="match status" value="1"/>
</dbReference>
<proteinExistence type="inferred from homology"/>
<reference evidence="4" key="1">
    <citation type="submission" date="2016-05" db="EMBL/GenBank/DDBJ databases">
        <authorList>
            <person name="Baek K."/>
            <person name="Yang S.-J."/>
        </authorList>
    </citation>
    <scope>NUCLEOTIDE SEQUENCE [LARGE SCALE GENOMIC DNA]</scope>
    <source>
        <strain evidence="4">ST58-10</strain>
    </source>
</reference>
<evidence type="ECO:0008006" key="5">
    <source>
        <dbReference type="Google" id="ProtNLM"/>
    </source>
</evidence>
<dbReference type="STRING" id="1821621.A8C75_16270"/>
<keyword evidence="2" id="KW-0732">Signal</keyword>
<comment type="similarity">
    <text evidence="1">Belongs to the UPF0065 (bug) family.</text>
</comment>
<evidence type="ECO:0000256" key="2">
    <source>
        <dbReference type="SAM" id="SignalP"/>
    </source>
</evidence>
<dbReference type="Proteomes" id="UP000078070">
    <property type="component" value="Chromosome"/>
</dbReference>
<evidence type="ECO:0000256" key="1">
    <source>
        <dbReference type="ARBA" id="ARBA00006987"/>
    </source>
</evidence>
<reference evidence="3 4" key="2">
    <citation type="journal article" date="2018" name="Int. J. Syst. Evol. Microbiol.">
        <title>Marinobacterium aestuarii sp. nov., a benzene-degrading marine bacterium isolated from estuary sediment.</title>
        <authorList>
            <person name="Bae S.S."/>
            <person name="Jung J."/>
            <person name="Chung D."/>
            <person name="Baek K."/>
        </authorList>
    </citation>
    <scope>NUCLEOTIDE SEQUENCE [LARGE SCALE GENOMIC DNA]</scope>
    <source>
        <strain evidence="3 4">ST58-10</strain>
    </source>
</reference>
<keyword evidence="4" id="KW-1185">Reference proteome</keyword>
<feature type="chain" id="PRO_5008386622" description="ABC transporter substrate-binding protein" evidence="2">
    <location>
        <begin position="32"/>
        <end position="330"/>
    </location>
</feature>
<evidence type="ECO:0000313" key="4">
    <source>
        <dbReference type="Proteomes" id="UP000078070"/>
    </source>
</evidence>
<dbReference type="PIRSF" id="PIRSF017082">
    <property type="entry name" value="YflP"/>
    <property type="match status" value="1"/>
</dbReference>
<gene>
    <name evidence="3" type="ORF">A8C75_16270</name>
</gene>
<dbReference type="AlphaFoldDB" id="A0A1A9F1X1"/>
<dbReference type="PANTHER" id="PTHR42928:SF5">
    <property type="entry name" value="BLR1237 PROTEIN"/>
    <property type="match status" value="1"/>
</dbReference>
<dbReference type="SUPFAM" id="SSF53850">
    <property type="entry name" value="Periplasmic binding protein-like II"/>
    <property type="match status" value="1"/>
</dbReference>
<dbReference type="CDD" id="cd07012">
    <property type="entry name" value="PBP2_Bug_TTT"/>
    <property type="match status" value="1"/>
</dbReference>
<dbReference type="Gene3D" id="3.40.190.150">
    <property type="entry name" value="Bordetella uptake gene, domain 1"/>
    <property type="match status" value="1"/>
</dbReference>
<accession>A0A1A9F1X1</accession>
<dbReference type="InterPro" id="IPR005064">
    <property type="entry name" value="BUG"/>
</dbReference>
<dbReference type="InterPro" id="IPR042100">
    <property type="entry name" value="Bug_dom1"/>
</dbReference>
<feature type="signal peptide" evidence="2">
    <location>
        <begin position="1"/>
        <end position="31"/>
    </location>
</feature>
<name>A0A1A9F1X1_9GAMM</name>
<dbReference type="EMBL" id="CP015839">
    <property type="protein sequence ID" value="ANG63878.1"/>
    <property type="molecule type" value="Genomic_DNA"/>
</dbReference>
<evidence type="ECO:0000313" key="3">
    <source>
        <dbReference type="EMBL" id="ANG63878.1"/>
    </source>
</evidence>
<protein>
    <recommendedName>
        <fullName evidence="5">ABC transporter substrate-binding protein</fullName>
    </recommendedName>
</protein>
<sequence>MECARMNFTKTLLLYSAILGAQLGLAPLASADEFPAKPISVVVAWPAGGVHDTAARIVAEHLAKRLPTPVIVTNVTGAGGSTGVRHVEQADPDGYTLGLMGMHALSQNYMNPNATALSDLDPLAYLGPEPGSIQVSADSGIESLPQLIDTLKQEPGSIINGNDSPGGFSYVMAAMMESALDVKLTKVPYQGFAPTVAAILSGEVMSSTLPVPQLAEQHKSGQVKILGVAAEQRHFFAPDVPTFKEQGFDFIAGDYYIFYLPKKVPEERRSRLESALYETLLDPAFQQAAHKAGLILDPRNSVDTQAFLAQQDEKVYPILLSAGLVKARQK</sequence>